<dbReference type="OrthoDB" id="227596at2"/>
<evidence type="ECO:0000256" key="1">
    <source>
        <dbReference type="ARBA" id="ARBA00000085"/>
    </source>
</evidence>
<accession>A0A545B0N6</accession>
<dbReference type="EC" id="2.7.13.3" evidence="2"/>
<evidence type="ECO:0000256" key="8">
    <source>
        <dbReference type="ARBA" id="ARBA00023012"/>
    </source>
</evidence>
<keyword evidence="4" id="KW-0808">Transferase</keyword>
<dbReference type="InterPro" id="IPR011712">
    <property type="entry name" value="Sig_transdc_His_kin_sub3_dim/P"/>
</dbReference>
<keyword evidence="7" id="KW-0067">ATP-binding</keyword>
<name>A0A545B0N6_9ACTN</name>
<keyword evidence="5" id="KW-0547">Nucleotide-binding</keyword>
<dbReference type="PANTHER" id="PTHR24421:SF10">
    <property type="entry name" value="NITRATE_NITRITE SENSOR PROTEIN NARQ"/>
    <property type="match status" value="1"/>
</dbReference>
<dbReference type="AlphaFoldDB" id="A0A545B0N6"/>
<dbReference type="Gene3D" id="3.30.565.10">
    <property type="entry name" value="Histidine kinase-like ATPase, C-terminal domain"/>
    <property type="match status" value="1"/>
</dbReference>
<evidence type="ECO:0000313" key="12">
    <source>
        <dbReference type="Proteomes" id="UP000317982"/>
    </source>
</evidence>
<keyword evidence="8" id="KW-0902">Two-component regulatory system</keyword>
<keyword evidence="12" id="KW-1185">Reference proteome</keyword>
<feature type="transmembrane region" description="Helical" evidence="9">
    <location>
        <begin position="303"/>
        <end position="323"/>
    </location>
</feature>
<protein>
    <recommendedName>
        <fullName evidence="2">histidine kinase</fullName>
        <ecNumber evidence="2">2.7.13.3</ecNumber>
    </recommendedName>
</protein>
<dbReference type="GO" id="GO:0046983">
    <property type="term" value="F:protein dimerization activity"/>
    <property type="evidence" value="ECO:0007669"/>
    <property type="project" value="InterPro"/>
</dbReference>
<dbReference type="InParanoid" id="A0A545B0N6"/>
<gene>
    <name evidence="11" type="ORF">FL583_03045</name>
</gene>
<evidence type="ECO:0000256" key="6">
    <source>
        <dbReference type="ARBA" id="ARBA00022777"/>
    </source>
</evidence>
<dbReference type="GO" id="GO:0005524">
    <property type="term" value="F:ATP binding"/>
    <property type="evidence" value="ECO:0007669"/>
    <property type="project" value="UniProtKB-KW"/>
</dbReference>
<dbReference type="Pfam" id="PF07730">
    <property type="entry name" value="HisKA_3"/>
    <property type="match status" value="1"/>
</dbReference>
<keyword evidence="6" id="KW-0418">Kinase</keyword>
<dbReference type="SUPFAM" id="SSF55874">
    <property type="entry name" value="ATPase domain of HSP90 chaperone/DNA topoisomerase II/histidine kinase"/>
    <property type="match status" value="1"/>
</dbReference>
<feature type="domain" description="Signal transduction histidine kinase subgroup 3 dimerisation and phosphoacceptor" evidence="10">
    <location>
        <begin position="95"/>
        <end position="158"/>
    </location>
</feature>
<evidence type="ECO:0000256" key="4">
    <source>
        <dbReference type="ARBA" id="ARBA00022679"/>
    </source>
</evidence>
<evidence type="ECO:0000313" key="11">
    <source>
        <dbReference type="EMBL" id="TQS46385.1"/>
    </source>
</evidence>
<dbReference type="CDD" id="cd16917">
    <property type="entry name" value="HATPase_UhpB-NarQ-NarX-like"/>
    <property type="match status" value="1"/>
</dbReference>
<evidence type="ECO:0000256" key="5">
    <source>
        <dbReference type="ARBA" id="ARBA00022741"/>
    </source>
</evidence>
<keyword evidence="3" id="KW-0597">Phosphoprotein</keyword>
<dbReference type="EMBL" id="VIRS01000002">
    <property type="protein sequence ID" value="TQS46385.1"/>
    <property type="molecule type" value="Genomic_DNA"/>
</dbReference>
<dbReference type="InterPro" id="IPR036890">
    <property type="entry name" value="HATPase_C_sf"/>
</dbReference>
<evidence type="ECO:0000256" key="2">
    <source>
        <dbReference type="ARBA" id="ARBA00012438"/>
    </source>
</evidence>
<sequence length="326" mass="33472">MGALVLYLLVLGTSFVAGRWVVPRWLVASSALGALGVPVALSLGRPALTPQFATSYLVFVGLPLAAGAYLRQHRRLLAVLTARNDELAGQERLRERLRIARDMHDSLGHRLGLASMRAAAIEVSDAPAAHRAAVAELAGYVREAASELHDVVGALREGPGLDAVEALIAEHRRAGADVTLTSRGTPSALDRGAELAAYRVLEEGLTNAGKHAPGRPVRVTLDWEADTLLVSLENPAPADAGPGAAAGPGPGHGLAGLAERVTQAGGLLTSRREPGAFRLSAMLPAATAPGRASGDGVWSGRSVGLGALTAVILFGVLPVAMLLGGG</sequence>
<dbReference type="Gene3D" id="1.20.5.1930">
    <property type="match status" value="1"/>
</dbReference>
<dbReference type="GO" id="GO:0000155">
    <property type="term" value="F:phosphorelay sensor kinase activity"/>
    <property type="evidence" value="ECO:0007669"/>
    <property type="project" value="InterPro"/>
</dbReference>
<dbReference type="PANTHER" id="PTHR24421">
    <property type="entry name" value="NITRATE/NITRITE SENSOR PROTEIN NARX-RELATED"/>
    <property type="match status" value="1"/>
</dbReference>
<evidence type="ECO:0000256" key="7">
    <source>
        <dbReference type="ARBA" id="ARBA00022840"/>
    </source>
</evidence>
<comment type="catalytic activity">
    <reaction evidence="1">
        <text>ATP + protein L-histidine = ADP + protein N-phospho-L-histidine.</text>
        <dbReference type="EC" id="2.7.13.3"/>
    </reaction>
</comment>
<keyword evidence="9" id="KW-0472">Membrane</keyword>
<comment type="caution">
    <text evidence="11">The sequence shown here is derived from an EMBL/GenBank/DDBJ whole genome shotgun (WGS) entry which is preliminary data.</text>
</comment>
<keyword evidence="9" id="KW-1133">Transmembrane helix</keyword>
<organism evidence="11 12">
    <name type="scientific">Cryptosporangium phraense</name>
    <dbReference type="NCBI Taxonomy" id="2593070"/>
    <lineage>
        <taxon>Bacteria</taxon>
        <taxon>Bacillati</taxon>
        <taxon>Actinomycetota</taxon>
        <taxon>Actinomycetes</taxon>
        <taxon>Cryptosporangiales</taxon>
        <taxon>Cryptosporangiaceae</taxon>
        <taxon>Cryptosporangium</taxon>
    </lineage>
</organism>
<evidence type="ECO:0000256" key="9">
    <source>
        <dbReference type="SAM" id="Phobius"/>
    </source>
</evidence>
<dbReference type="RefSeq" id="WP_142702903.1">
    <property type="nucleotide sequence ID" value="NZ_VIRS01000002.1"/>
</dbReference>
<dbReference type="InterPro" id="IPR050482">
    <property type="entry name" value="Sensor_HK_TwoCompSys"/>
</dbReference>
<dbReference type="GO" id="GO:0016020">
    <property type="term" value="C:membrane"/>
    <property type="evidence" value="ECO:0007669"/>
    <property type="project" value="InterPro"/>
</dbReference>
<reference evidence="11 12" key="1">
    <citation type="submission" date="2019-07" db="EMBL/GenBank/DDBJ databases">
        <title>Cryptosporangium phraense sp. nov., isolated from plant litter.</title>
        <authorList>
            <person name="Suriyachadkun C."/>
        </authorList>
    </citation>
    <scope>NUCLEOTIDE SEQUENCE [LARGE SCALE GENOMIC DNA]</scope>
    <source>
        <strain evidence="11 12">A-T 5661</strain>
    </source>
</reference>
<dbReference type="Proteomes" id="UP000317982">
    <property type="component" value="Unassembled WGS sequence"/>
</dbReference>
<evidence type="ECO:0000259" key="10">
    <source>
        <dbReference type="Pfam" id="PF07730"/>
    </source>
</evidence>
<evidence type="ECO:0000256" key="3">
    <source>
        <dbReference type="ARBA" id="ARBA00022553"/>
    </source>
</evidence>
<proteinExistence type="predicted"/>
<feature type="transmembrane region" description="Helical" evidence="9">
    <location>
        <begin position="52"/>
        <end position="70"/>
    </location>
</feature>
<keyword evidence="9" id="KW-0812">Transmembrane</keyword>